<dbReference type="PRINTS" id="PR00301">
    <property type="entry name" value="HEATSHOCK70"/>
</dbReference>
<dbReference type="InterPro" id="IPR018181">
    <property type="entry name" value="Heat_shock_70_CS"/>
</dbReference>
<dbReference type="Pfam" id="PF00012">
    <property type="entry name" value="HSP70"/>
    <property type="match status" value="1"/>
</dbReference>
<comment type="similarity">
    <text evidence="1 4">Belongs to the heat shock protein 70 family.</text>
</comment>
<dbReference type="InterPro" id="IPR029047">
    <property type="entry name" value="HSP70_peptide-bd_sf"/>
</dbReference>
<evidence type="ECO:0000256" key="3">
    <source>
        <dbReference type="ARBA" id="ARBA00022840"/>
    </source>
</evidence>
<evidence type="ECO:0000313" key="6">
    <source>
        <dbReference type="Proteomes" id="UP001160625"/>
    </source>
</evidence>
<gene>
    <name evidence="5" type="ORF">QGN17_15310</name>
</gene>
<evidence type="ECO:0000256" key="1">
    <source>
        <dbReference type="ARBA" id="ARBA00007381"/>
    </source>
</evidence>
<dbReference type="SUPFAM" id="SSF53067">
    <property type="entry name" value="Actin-like ATPase domain"/>
    <property type="match status" value="2"/>
</dbReference>
<evidence type="ECO:0000256" key="2">
    <source>
        <dbReference type="ARBA" id="ARBA00022741"/>
    </source>
</evidence>
<accession>A0ABT6N471</accession>
<sequence>MLVGIDLGTTNSAIAMFRDGAPVLVPNALGDLLTPSAVSLGDDGAVLVGMAARERQASHPDRTATAFKRLMGTSRKAVLGKRAFSPEDLSALVLSSLKADAEAWSGETVTGAIITVPAYFNDKQRKATRRAGELAGLRVERLVNEPTAAALAYGIFDRADREPFLVFDLGGGTFDVSIVEIFDGIVEVRASAGDNRLGGEDFNEALVALVRDQLGDALPRKLRADEQARLDEQLRAAAERCRRALSGADEAIFGFSWDGERHELTVATAEFEQRVEPLVQRLRDPVLRAMRDSGLDSERLSEIVMVGGATRMPVVRRAVTRMFGRFPATGVHPDHAVALGAAVLAGLRSRDVALKEVRLTDVCPFTLGIEMAERLPDGSVQTGLFSPIIERNTVIPASRAKMFHTMQDNQRRVQVKIYQGEAREVAGNIGLGEIDVPVPPRPAGHVSLECRFSYDVSGLLEVDVTLPDTGETRQLVIHDQDEEGRGVASLAERRAALAALKHHPREDAANAAVLARAERCYADLLGDRREWIGKVILQFQAVLERQDPHAIDTARAELAGILDSIEGERFL</sequence>
<dbReference type="EMBL" id="JARYGZ010000002">
    <property type="protein sequence ID" value="MDH7640104.1"/>
    <property type="molecule type" value="Genomic_DNA"/>
</dbReference>
<name>A0ABT6N471_9SPHN</name>
<dbReference type="InterPro" id="IPR013126">
    <property type="entry name" value="Hsp_70_fam"/>
</dbReference>
<protein>
    <submittedName>
        <fullName evidence="5">Hsp70 family protein</fullName>
    </submittedName>
</protein>
<dbReference type="PANTHER" id="PTHR19375">
    <property type="entry name" value="HEAT SHOCK PROTEIN 70KDA"/>
    <property type="match status" value="1"/>
</dbReference>
<organism evidence="5 6">
    <name type="scientific">Sphingomonas oryzagri</name>
    <dbReference type="NCBI Taxonomy" id="3042314"/>
    <lineage>
        <taxon>Bacteria</taxon>
        <taxon>Pseudomonadati</taxon>
        <taxon>Pseudomonadota</taxon>
        <taxon>Alphaproteobacteria</taxon>
        <taxon>Sphingomonadales</taxon>
        <taxon>Sphingomonadaceae</taxon>
        <taxon>Sphingomonas</taxon>
    </lineage>
</organism>
<proteinExistence type="inferred from homology"/>
<comment type="caution">
    <text evidence="5">The sequence shown here is derived from an EMBL/GenBank/DDBJ whole genome shotgun (WGS) entry which is preliminary data.</text>
</comment>
<dbReference type="PROSITE" id="PS00297">
    <property type="entry name" value="HSP70_1"/>
    <property type="match status" value="1"/>
</dbReference>
<dbReference type="PROSITE" id="PS00329">
    <property type="entry name" value="HSP70_2"/>
    <property type="match status" value="1"/>
</dbReference>
<dbReference type="Proteomes" id="UP001160625">
    <property type="component" value="Unassembled WGS sequence"/>
</dbReference>
<dbReference type="InterPro" id="IPR043129">
    <property type="entry name" value="ATPase_NBD"/>
</dbReference>
<keyword evidence="2 4" id="KW-0547">Nucleotide-binding</keyword>
<dbReference type="Gene3D" id="3.90.640.10">
    <property type="entry name" value="Actin, Chain A, domain 4"/>
    <property type="match status" value="1"/>
</dbReference>
<dbReference type="Gene3D" id="2.60.34.10">
    <property type="entry name" value="Substrate Binding Domain Of DNAk, Chain A, domain 1"/>
    <property type="match status" value="1"/>
</dbReference>
<dbReference type="SUPFAM" id="SSF100920">
    <property type="entry name" value="Heat shock protein 70kD (HSP70), peptide-binding domain"/>
    <property type="match status" value="1"/>
</dbReference>
<dbReference type="Gene3D" id="3.30.420.40">
    <property type="match status" value="2"/>
</dbReference>
<keyword evidence="3 4" id="KW-0067">ATP-binding</keyword>
<reference evidence="5" key="1">
    <citation type="submission" date="2023-04" db="EMBL/GenBank/DDBJ databases">
        <title>Sphingomonas sp. MAHUQ-71 isolated from rice field.</title>
        <authorList>
            <person name="Huq M.A."/>
        </authorList>
    </citation>
    <scope>NUCLEOTIDE SEQUENCE</scope>
    <source>
        <strain evidence="5">MAHUQ-71</strain>
    </source>
</reference>
<evidence type="ECO:0000256" key="4">
    <source>
        <dbReference type="RuleBase" id="RU003322"/>
    </source>
</evidence>
<dbReference type="PROSITE" id="PS01036">
    <property type="entry name" value="HSP70_3"/>
    <property type="match status" value="1"/>
</dbReference>
<evidence type="ECO:0000313" key="5">
    <source>
        <dbReference type="EMBL" id="MDH7640104.1"/>
    </source>
</evidence>
<keyword evidence="6" id="KW-1185">Reference proteome</keyword>